<sequence>MDKFGIGKELNVNSVVFFEMLKAINKGGIVGRPAVDAAILQLEEIKNQGISLISISETLEK</sequence>
<name>A0ABS2FNT5_9FIRM</name>
<reference evidence="1 2" key="1">
    <citation type="journal article" date="2021" name="Sci. Rep.">
        <title>The distribution of antibiotic resistance genes in chicken gut microbiota commensals.</title>
        <authorList>
            <person name="Juricova H."/>
            <person name="Matiasovicova J."/>
            <person name="Kubasova T."/>
            <person name="Cejkova D."/>
            <person name="Rychlik I."/>
        </authorList>
    </citation>
    <scope>NUCLEOTIDE SEQUENCE [LARGE SCALE GENOMIC DNA]</scope>
    <source>
        <strain evidence="1 2">An423</strain>
    </source>
</reference>
<comment type="caution">
    <text evidence="1">The sequence shown here is derived from an EMBL/GenBank/DDBJ whole genome shotgun (WGS) entry which is preliminary data.</text>
</comment>
<proteinExistence type="predicted"/>
<dbReference type="RefSeq" id="WP_204685895.1">
    <property type="nucleotide sequence ID" value="NZ_JACJLU010000006.1"/>
</dbReference>
<organism evidence="1 2">
    <name type="scientific">Faecalicoccus acidiformans</name>
    <dbReference type="NCBI Taxonomy" id="915173"/>
    <lineage>
        <taxon>Bacteria</taxon>
        <taxon>Bacillati</taxon>
        <taxon>Bacillota</taxon>
        <taxon>Erysipelotrichia</taxon>
        <taxon>Erysipelotrichales</taxon>
        <taxon>Erysipelotrichaceae</taxon>
        <taxon>Faecalicoccus</taxon>
    </lineage>
</organism>
<gene>
    <name evidence="1" type="ORF">H5982_06115</name>
</gene>
<accession>A0ABS2FNT5</accession>
<evidence type="ECO:0000313" key="2">
    <source>
        <dbReference type="Proteomes" id="UP000775500"/>
    </source>
</evidence>
<dbReference type="Proteomes" id="UP000775500">
    <property type="component" value="Unassembled WGS sequence"/>
</dbReference>
<evidence type="ECO:0000313" key="1">
    <source>
        <dbReference type="EMBL" id="MBM6831683.1"/>
    </source>
</evidence>
<dbReference type="EMBL" id="JACJLU010000006">
    <property type="protein sequence ID" value="MBM6831683.1"/>
    <property type="molecule type" value="Genomic_DNA"/>
</dbReference>
<protein>
    <submittedName>
        <fullName evidence="1">Uncharacterized protein</fullName>
    </submittedName>
</protein>
<keyword evidence="2" id="KW-1185">Reference proteome</keyword>